<dbReference type="GO" id="GO:0005615">
    <property type="term" value="C:extracellular space"/>
    <property type="evidence" value="ECO:0007669"/>
    <property type="project" value="TreeGrafter"/>
</dbReference>
<dbReference type="GO" id="GO:0031419">
    <property type="term" value="F:cobalamin binding"/>
    <property type="evidence" value="ECO:0007669"/>
    <property type="project" value="TreeGrafter"/>
</dbReference>
<protein>
    <submittedName>
        <fullName evidence="1">Uncharacterized protein</fullName>
    </submittedName>
</protein>
<dbReference type="EMBL" id="BGPR01014209">
    <property type="protein sequence ID" value="GBN64204.1"/>
    <property type="molecule type" value="Genomic_DNA"/>
</dbReference>
<keyword evidence="2" id="KW-1185">Reference proteome</keyword>
<dbReference type="GO" id="GO:0015889">
    <property type="term" value="P:cobalamin transport"/>
    <property type="evidence" value="ECO:0007669"/>
    <property type="project" value="TreeGrafter"/>
</dbReference>
<sequence>MLMMKQLEIDFLKLLRNGIKSMKLTDLSLYLNAFLVSCKDPKNFYGDNLVRALRDGVDVAQKLDEFVNPSIYLTLCINNATIFDDIKKLEDIFLNRNDTIGMIDIQALTLLTTACIFQKTDFLNESTYDNLKMAFLRNVKDHGFPGNVYEAALLFQALQEMKVTLTGLIDFILKWQQADGSFGDILSTYLVLPTLVGKNMVLLNDHCGQRNTSGNSKF</sequence>
<reference evidence="1 2" key="1">
    <citation type="journal article" date="2019" name="Sci. Rep.">
        <title>Orb-weaving spider Araneus ventricosus genome elucidates the spidroin gene catalogue.</title>
        <authorList>
            <person name="Kono N."/>
            <person name="Nakamura H."/>
            <person name="Ohtoshi R."/>
            <person name="Moran D.A.P."/>
            <person name="Shinohara A."/>
            <person name="Yoshida Y."/>
            <person name="Fujiwara M."/>
            <person name="Mori M."/>
            <person name="Tomita M."/>
            <person name="Arakawa K."/>
        </authorList>
    </citation>
    <scope>NUCLEOTIDE SEQUENCE [LARGE SCALE GENOMIC DNA]</scope>
</reference>
<dbReference type="PANTHER" id="PTHR10559:SF18">
    <property type="entry name" value="TRANSCOBALAMIN II"/>
    <property type="match status" value="1"/>
</dbReference>
<dbReference type="Proteomes" id="UP000499080">
    <property type="component" value="Unassembled WGS sequence"/>
</dbReference>
<organism evidence="1 2">
    <name type="scientific">Araneus ventricosus</name>
    <name type="common">Orbweaver spider</name>
    <name type="synonym">Epeira ventricosa</name>
    <dbReference type="NCBI Taxonomy" id="182803"/>
    <lineage>
        <taxon>Eukaryota</taxon>
        <taxon>Metazoa</taxon>
        <taxon>Ecdysozoa</taxon>
        <taxon>Arthropoda</taxon>
        <taxon>Chelicerata</taxon>
        <taxon>Arachnida</taxon>
        <taxon>Araneae</taxon>
        <taxon>Araneomorphae</taxon>
        <taxon>Entelegynae</taxon>
        <taxon>Araneoidea</taxon>
        <taxon>Araneidae</taxon>
        <taxon>Araneus</taxon>
    </lineage>
</organism>
<dbReference type="SUPFAM" id="SSF48239">
    <property type="entry name" value="Terpenoid cyclases/Protein prenyltransferases"/>
    <property type="match status" value="1"/>
</dbReference>
<name>A0A4Y2QLJ0_ARAVE</name>
<dbReference type="InterPro" id="IPR008930">
    <property type="entry name" value="Terpenoid_cyclase/PrenylTrfase"/>
</dbReference>
<dbReference type="OrthoDB" id="6421775at2759"/>
<dbReference type="InterPro" id="IPR051588">
    <property type="entry name" value="Cobalamin_Transport"/>
</dbReference>
<comment type="caution">
    <text evidence="1">The sequence shown here is derived from an EMBL/GenBank/DDBJ whole genome shotgun (WGS) entry which is preliminary data.</text>
</comment>
<evidence type="ECO:0000313" key="2">
    <source>
        <dbReference type="Proteomes" id="UP000499080"/>
    </source>
</evidence>
<dbReference type="PANTHER" id="PTHR10559">
    <property type="entry name" value="TRANSCOBALAMIN-1/GASTRIC INTRINSIC FACTOR"/>
    <property type="match status" value="1"/>
</dbReference>
<evidence type="ECO:0000313" key="1">
    <source>
        <dbReference type="EMBL" id="GBN64204.1"/>
    </source>
</evidence>
<dbReference type="Gene3D" id="1.50.10.20">
    <property type="match status" value="1"/>
</dbReference>
<gene>
    <name evidence="1" type="ORF">AVEN_136301_1</name>
</gene>
<proteinExistence type="predicted"/>
<accession>A0A4Y2QLJ0</accession>
<dbReference type="AlphaFoldDB" id="A0A4Y2QLJ0"/>